<feature type="domain" description="RsdA/BaiN/AoA(So)-like insert" evidence="5">
    <location>
        <begin position="190"/>
        <end position="342"/>
    </location>
</feature>
<gene>
    <name evidence="6" type="ORF">N7603_04590</name>
</gene>
<keyword evidence="2" id="KW-0285">Flavoprotein</keyword>
<dbReference type="NCBIfam" id="TIGR00275">
    <property type="entry name" value="aminoacetone oxidase family FAD-binding enzyme"/>
    <property type="match status" value="1"/>
</dbReference>
<dbReference type="EMBL" id="JAOEGN010000007">
    <property type="protein sequence ID" value="MCU0104929.1"/>
    <property type="molecule type" value="Genomic_DNA"/>
</dbReference>
<dbReference type="InterPro" id="IPR055178">
    <property type="entry name" value="RsdA/BaiN/AoA(So)-like_dom"/>
</dbReference>
<evidence type="ECO:0000256" key="1">
    <source>
        <dbReference type="ARBA" id="ARBA00001974"/>
    </source>
</evidence>
<evidence type="ECO:0000259" key="5">
    <source>
        <dbReference type="Pfam" id="PF22780"/>
    </source>
</evidence>
<name>A0ABT2PX76_9MOLU</name>
<dbReference type="InterPro" id="IPR036188">
    <property type="entry name" value="FAD/NAD-bd_sf"/>
</dbReference>
<accession>A0ABT2PX76</accession>
<dbReference type="Gene3D" id="1.10.8.260">
    <property type="entry name" value="HI0933 insert domain-like"/>
    <property type="match status" value="1"/>
</dbReference>
<dbReference type="Gene3D" id="2.40.30.10">
    <property type="entry name" value="Translation factors"/>
    <property type="match status" value="1"/>
</dbReference>
<keyword evidence="7" id="KW-1185">Reference proteome</keyword>
<proteinExistence type="predicted"/>
<comment type="caution">
    <text evidence="6">The sequence shown here is derived from an EMBL/GenBank/DDBJ whole genome shotgun (WGS) entry which is preliminary data.</text>
</comment>
<dbReference type="InterPro" id="IPR057661">
    <property type="entry name" value="RsdA/BaiN/AoA(So)_Rossmann"/>
</dbReference>
<feature type="domain" description="RsdA/BaiN/AoA(So)-like Rossmann fold-like" evidence="4">
    <location>
        <begin position="5"/>
        <end position="395"/>
    </location>
</feature>
<dbReference type="RefSeq" id="WP_262096187.1">
    <property type="nucleotide sequence ID" value="NZ_JAOEGN010000007.1"/>
</dbReference>
<keyword evidence="3" id="KW-0274">FAD</keyword>
<protein>
    <submittedName>
        <fullName evidence="6">NAD(P)/FAD-dependent oxidoreductase</fullName>
    </submittedName>
</protein>
<dbReference type="Pfam" id="PF22780">
    <property type="entry name" value="HI0933_like_1st"/>
    <property type="match status" value="1"/>
</dbReference>
<dbReference type="InterPro" id="IPR023166">
    <property type="entry name" value="BaiN-like_dom_sf"/>
</dbReference>
<evidence type="ECO:0000313" key="6">
    <source>
        <dbReference type="EMBL" id="MCU0104929.1"/>
    </source>
</evidence>
<reference evidence="7" key="1">
    <citation type="submission" date="2023-07" db="EMBL/GenBank/DDBJ databases">
        <title>Novel Mycoplasma species identified in domestic and wild animals.</title>
        <authorList>
            <person name="Volokhov D.V."/>
            <person name="Furtak V.A."/>
            <person name="Zagorodnyaya T.A."/>
        </authorList>
    </citation>
    <scope>NUCLEOTIDE SEQUENCE [LARGE SCALE GENOMIC DNA]</scope>
    <source>
        <strain evidence="7">92-19</strain>
    </source>
</reference>
<dbReference type="Pfam" id="PF03486">
    <property type="entry name" value="HI0933_like"/>
    <property type="match status" value="1"/>
</dbReference>
<organism evidence="6 7">
    <name type="scientific">Paracholeplasma vituli</name>
    <dbReference type="NCBI Taxonomy" id="69473"/>
    <lineage>
        <taxon>Bacteria</taxon>
        <taxon>Bacillati</taxon>
        <taxon>Mycoplasmatota</taxon>
        <taxon>Mollicutes</taxon>
        <taxon>Acholeplasmatales</taxon>
        <taxon>Acholeplasmataceae</taxon>
        <taxon>Paracholeplasma</taxon>
    </lineage>
</organism>
<dbReference type="PANTHER" id="PTHR42887">
    <property type="entry name" value="OS12G0638800 PROTEIN"/>
    <property type="match status" value="1"/>
</dbReference>
<dbReference type="PROSITE" id="PS51257">
    <property type="entry name" value="PROKAR_LIPOPROTEIN"/>
    <property type="match status" value="1"/>
</dbReference>
<dbReference type="InterPro" id="IPR004792">
    <property type="entry name" value="BaiN-like"/>
</dbReference>
<dbReference type="PANTHER" id="PTHR42887:SF2">
    <property type="entry name" value="OS12G0638800 PROTEIN"/>
    <property type="match status" value="1"/>
</dbReference>
<evidence type="ECO:0000313" key="7">
    <source>
        <dbReference type="Proteomes" id="UP001209076"/>
    </source>
</evidence>
<dbReference type="SUPFAM" id="SSF51905">
    <property type="entry name" value="FAD/NAD(P)-binding domain"/>
    <property type="match status" value="1"/>
</dbReference>
<dbReference type="SUPFAM" id="SSF160996">
    <property type="entry name" value="HI0933 insert domain-like"/>
    <property type="match status" value="1"/>
</dbReference>
<dbReference type="Proteomes" id="UP001209076">
    <property type="component" value="Unassembled WGS sequence"/>
</dbReference>
<evidence type="ECO:0000256" key="2">
    <source>
        <dbReference type="ARBA" id="ARBA00022630"/>
    </source>
</evidence>
<evidence type="ECO:0000259" key="4">
    <source>
        <dbReference type="Pfam" id="PF03486"/>
    </source>
</evidence>
<evidence type="ECO:0000256" key="3">
    <source>
        <dbReference type="ARBA" id="ARBA00022827"/>
    </source>
</evidence>
<sequence>MKTLDCIVIGGGPAGLMACNELGESVNYILLEKNDKVGKKLLLTGGKRCNITNNLPVKLFIDSLNIAHKRFLYPALTQFGPKDVIAFFNTRGLELELEQNFKYFPKTGKSQSVLDALLLGIPKERIHYKEPVKRITKVEDLYLVETELEQYQARDLIIAVGSNAYPTMGSSGDVLLFAKHLGIPYKPFTPAETYLFSDKVKTDYADLQGVALTTNLRINTDKKSHEGDILFTHFGVSGPLILHLSELIYERIEHEKVILYIELTEQDPIQIFNERRTTKDTIQTVLEELTTKRLAKKILELSQIENKRVSDMKKSEIQTLNQYLKAFDIPIDGVEVKEKAFVNAGGIDVKALSPQTMACLEYPGLHFVGESTDLQGPIGGFNITIALSTGKLAAKDVKERLSHHG</sequence>
<dbReference type="Gene3D" id="3.50.50.60">
    <property type="entry name" value="FAD/NAD(P)-binding domain"/>
    <property type="match status" value="1"/>
</dbReference>
<comment type="cofactor">
    <cofactor evidence="1">
        <name>FAD</name>
        <dbReference type="ChEBI" id="CHEBI:57692"/>
    </cofactor>
</comment>